<proteinExistence type="inferred from homology"/>
<keyword evidence="7" id="KW-0539">Nucleus</keyword>
<dbReference type="InterPro" id="IPR016024">
    <property type="entry name" value="ARM-type_fold"/>
</dbReference>
<dbReference type="SUPFAM" id="SSF48371">
    <property type="entry name" value="ARM repeat"/>
    <property type="match status" value="1"/>
</dbReference>
<dbReference type="Gene3D" id="1.25.10.10">
    <property type="entry name" value="Leucine-rich Repeat Variant"/>
    <property type="match status" value="2"/>
</dbReference>
<evidence type="ECO:0000256" key="3">
    <source>
        <dbReference type="ARBA" id="ARBA00009466"/>
    </source>
</evidence>
<keyword evidence="5" id="KW-0963">Cytoplasm</keyword>
<evidence type="ECO:0000256" key="2">
    <source>
        <dbReference type="ARBA" id="ARBA00004496"/>
    </source>
</evidence>
<dbReference type="InterPro" id="IPR044189">
    <property type="entry name" value="XPO4/7-like"/>
</dbReference>
<comment type="similarity">
    <text evidence="3">Belongs to the exportin family.</text>
</comment>
<dbReference type="STRING" id="7070.A0A139W8Z2"/>
<protein>
    <recommendedName>
        <fullName evidence="8">Exportin-4</fullName>
    </recommendedName>
</protein>
<evidence type="ECO:0000256" key="4">
    <source>
        <dbReference type="ARBA" id="ARBA00022448"/>
    </source>
</evidence>
<dbReference type="OrthoDB" id="5548448at2759"/>
<dbReference type="GO" id="GO:0005643">
    <property type="term" value="C:nuclear pore"/>
    <property type="evidence" value="ECO:0000318"/>
    <property type="project" value="GO_Central"/>
</dbReference>
<dbReference type="PANTHER" id="PTHR12596">
    <property type="entry name" value="EXPORTIN 4,7-RELATED"/>
    <property type="match status" value="1"/>
</dbReference>
<evidence type="ECO:0000313" key="10">
    <source>
        <dbReference type="Proteomes" id="UP000007266"/>
    </source>
</evidence>
<dbReference type="eggNOG" id="KOG4541">
    <property type="taxonomic scope" value="Eukaryota"/>
</dbReference>
<comment type="subcellular location">
    <subcellularLocation>
        <location evidence="2">Cytoplasm</location>
    </subcellularLocation>
    <subcellularLocation>
        <location evidence="1">Nucleus</location>
    </subcellularLocation>
</comment>
<dbReference type="FunCoup" id="A0A139W8Z2">
    <property type="interactions" value="2405"/>
</dbReference>
<evidence type="ECO:0000256" key="1">
    <source>
        <dbReference type="ARBA" id="ARBA00004123"/>
    </source>
</evidence>
<name>A0A139W8Z2_TRICA</name>
<dbReference type="PANTHER" id="PTHR12596:SF1">
    <property type="entry name" value="EXPORTIN-4"/>
    <property type="match status" value="1"/>
</dbReference>
<keyword evidence="4" id="KW-0813">Transport</keyword>
<dbReference type="AlphaFoldDB" id="A0A139W8Z2"/>
<evidence type="ECO:0000256" key="5">
    <source>
        <dbReference type="ARBA" id="ARBA00022490"/>
    </source>
</evidence>
<reference evidence="9 10" key="2">
    <citation type="journal article" date="2010" name="Nucleic Acids Res.">
        <title>BeetleBase in 2010: revisions to provide comprehensive genomic information for Tribolium castaneum.</title>
        <authorList>
            <person name="Kim H.S."/>
            <person name="Murphy T."/>
            <person name="Xia J."/>
            <person name="Caragea D."/>
            <person name="Park Y."/>
            <person name="Beeman R.W."/>
            <person name="Lorenzen M.D."/>
            <person name="Butcher S."/>
            <person name="Manak J.R."/>
            <person name="Brown S.J."/>
        </authorList>
    </citation>
    <scope>NUCLEOTIDE SEQUENCE [LARGE SCALE GENOMIC DNA]</scope>
    <source>
        <strain evidence="9 10">Georgia GA2</strain>
    </source>
</reference>
<keyword evidence="6" id="KW-0653">Protein transport</keyword>
<accession>A0A139W8Z2</accession>
<dbReference type="OMA" id="SCKSIFH"/>
<reference evidence="9 10" key="1">
    <citation type="journal article" date="2008" name="Nature">
        <title>The genome of the model beetle and pest Tribolium castaneum.</title>
        <authorList>
            <consortium name="Tribolium Genome Sequencing Consortium"/>
            <person name="Richards S."/>
            <person name="Gibbs R.A."/>
            <person name="Weinstock G.M."/>
            <person name="Brown S.J."/>
            <person name="Denell R."/>
            <person name="Beeman R.W."/>
            <person name="Gibbs R."/>
            <person name="Beeman R.W."/>
            <person name="Brown S.J."/>
            <person name="Bucher G."/>
            <person name="Friedrich M."/>
            <person name="Grimmelikhuijzen C.J."/>
            <person name="Klingler M."/>
            <person name="Lorenzen M."/>
            <person name="Richards S."/>
            <person name="Roth S."/>
            <person name="Schroder R."/>
            <person name="Tautz D."/>
            <person name="Zdobnov E.M."/>
            <person name="Muzny D."/>
            <person name="Gibbs R.A."/>
            <person name="Weinstock G.M."/>
            <person name="Attaway T."/>
            <person name="Bell S."/>
            <person name="Buhay C.J."/>
            <person name="Chandrabose M.N."/>
            <person name="Chavez D."/>
            <person name="Clerk-Blankenburg K.P."/>
            <person name="Cree A."/>
            <person name="Dao M."/>
            <person name="Davis C."/>
            <person name="Chacko J."/>
            <person name="Dinh H."/>
            <person name="Dugan-Rocha S."/>
            <person name="Fowler G."/>
            <person name="Garner T.T."/>
            <person name="Garnes J."/>
            <person name="Gnirke A."/>
            <person name="Hawes A."/>
            <person name="Hernandez J."/>
            <person name="Hines S."/>
            <person name="Holder M."/>
            <person name="Hume J."/>
            <person name="Jhangiani S.N."/>
            <person name="Joshi V."/>
            <person name="Khan Z.M."/>
            <person name="Jackson L."/>
            <person name="Kovar C."/>
            <person name="Kowis A."/>
            <person name="Lee S."/>
            <person name="Lewis L.R."/>
            <person name="Margolis J."/>
            <person name="Morgan M."/>
            <person name="Nazareth L.V."/>
            <person name="Nguyen N."/>
            <person name="Okwuonu G."/>
            <person name="Parker D."/>
            <person name="Richards S."/>
            <person name="Ruiz S.J."/>
            <person name="Santibanez J."/>
            <person name="Savard J."/>
            <person name="Scherer S.E."/>
            <person name="Schneider B."/>
            <person name="Sodergren E."/>
            <person name="Tautz D."/>
            <person name="Vattahil S."/>
            <person name="Villasana D."/>
            <person name="White C.S."/>
            <person name="Wright R."/>
            <person name="Park Y."/>
            <person name="Beeman R.W."/>
            <person name="Lord J."/>
            <person name="Oppert B."/>
            <person name="Lorenzen M."/>
            <person name="Brown S."/>
            <person name="Wang L."/>
            <person name="Savard J."/>
            <person name="Tautz D."/>
            <person name="Richards S."/>
            <person name="Weinstock G."/>
            <person name="Gibbs R.A."/>
            <person name="Liu Y."/>
            <person name="Worley K."/>
            <person name="Weinstock G."/>
            <person name="Elsik C.G."/>
            <person name="Reese J.T."/>
            <person name="Elhaik E."/>
            <person name="Landan G."/>
            <person name="Graur D."/>
            <person name="Arensburger P."/>
            <person name="Atkinson P."/>
            <person name="Beeman R.W."/>
            <person name="Beidler J."/>
            <person name="Brown S.J."/>
            <person name="Demuth J.P."/>
            <person name="Drury D.W."/>
            <person name="Du Y.Z."/>
            <person name="Fujiwara H."/>
            <person name="Lorenzen M."/>
            <person name="Maselli V."/>
            <person name="Osanai M."/>
            <person name="Park Y."/>
            <person name="Robertson H.M."/>
            <person name="Tu Z."/>
            <person name="Wang J.J."/>
            <person name="Wang S."/>
            <person name="Richards S."/>
            <person name="Song H."/>
            <person name="Zhang L."/>
            <person name="Sodergren E."/>
            <person name="Werner D."/>
            <person name="Stanke M."/>
            <person name="Morgenstern B."/>
            <person name="Solovyev V."/>
            <person name="Kosarev P."/>
            <person name="Brown G."/>
            <person name="Chen H.C."/>
            <person name="Ermolaeva O."/>
            <person name="Hlavina W."/>
            <person name="Kapustin Y."/>
            <person name="Kiryutin B."/>
            <person name="Kitts P."/>
            <person name="Maglott D."/>
            <person name="Pruitt K."/>
            <person name="Sapojnikov V."/>
            <person name="Souvorov A."/>
            <person name="Mackey A.J."/>
            <person name="Waterhouse R.M."/>
            <person name="Wyder S."/>
            <person name="Zdobnov E.M."/>
            <person name="Zdobnov E.M."/>
            <person name="Wyder S."/>
            <person name="Kriventseva E.V."/>
            <person name="Kadowaki T."/>
            <person name="Bork P."/>
            <person name="Aranda M."/>
            <person name="Bao R."/>
            <person name="Beermann A."/>
            <person name="Berns N."/>
            <person name="Bolognesi R."/>
            <person name="Bonneton F."/>
            <person name="Bopp D."/>
            <person name="Brown S.J."/>
            <person name="Bucher G."/>
            <person name="Butts T."/>
            <person name="Chaumot A."/>
            <person name="Denell R.E."/>
            <person name="Ferrier D.E."/>
            <person name="Friedrich M."/>
            <person name="Gordon C.M."/>
            <person name="Jindra M."/>
            <person name="Klingler M."/>
            <person name="Lan Q."/>
            <person name="Lattorff H.M."/>
            <person name="Laudet V."/>
            <person name="von Levetsow C."/>
            <person name="Liu Z."/>
            <person name="Lutz R."/>
            <person name="Lynch J.A."/>
            <person name="da Fonseca R.N."/>
            <person name="Posnien N."/>
            <person name="Reuter R."/>
            <person name="Roth S."/>
            <person name="Savard J."/>
            <person name="Schinko J.B."/>
            <person name="Schmitt C."/>
            <person name="Schoppmeier M."/>
            <person name="Schroder R."/>
            <person name="Shippy T.D."/>
            <person name="Simonnet F."/>
            <person name="Marques-Souza H."/>
            <person name="Tautz D."/>
            <person name="Tomoyasu Y."/>
            <person name="Trauner J."/>
            <person name="Van der Zee M."/>
            <person name="Vervoort M."/>
            <person name="Wittkopp N."/>
            <person name="Wimmer E.A."/>
            <person name="Yang X."/>
            <person name="Jones A.K."/>
            <person name="Sattelle D.B."/>
            <person name="Ebert P.R."/>
            <person name="Nelson D."/>
            <person name="Scott J.G."/>
            <person name="Beeman R.W."/>
            <person name="Muthukrishnan S."/>
            <person name="Kramer K.J."/>
            <person name="Arakane Y."/>
            <person name="Beeman R.W."/>
            <person name="Zhu Q."/>
            <person name="Hogenkamp D."/>
            <person name="Dixit R."/>
            <person name="Oppert B."/>
            <person name="Jiang H."/>
            <person name="Zou Z."/>
            <person name="Marshall J."/>
            <person name="Elpidina E."/>
            <person name="Vinokurov K."/>
            <person name="Oppert C."/>
            <person name="Zou Z."/>
            <person name="Evans J."/>
            <person name="Lu Z."/>
            <person name="Zhao P."/>
            <person name="Sumathipala N."/>
            <person name="Altincicek B."/>
            <person name="Vilcinskas A."/>
            <person name="Williams M."/>
            <person name="Hultmark D."/>
            <person name="Hetru C."/>
            <person name="Jiang H."/>
            <person name="Grimmelikhuijzen C.J."/>
            <person name="Hauser F."/>
            <person name="Cazzamali G."/>
            <person name="Williamson M."/>
            <person name="Park Y."/>
            <person name="Li B."/>
            <person name="Tanaka Y."/>
            <person name="Predel R."/>
            <person name="Neupert S."/>
            <person name="Schachtner J."/>
            <person name="Verleyen P."/>
            <person name="Raible F."/>
            <person name="Bork P."/>
            <person name="Friedrich M."/>
            <person name="Walden K.K."/>
            <person name="Robertson H.M."/>
            <person name="Angeli S."/>
            <person name="Foret S."/>
            <person name="Bucher G."/>
            <person name="Schuetz S."/>
            <person name="Maleszka R."/>
            <person name="Wimmer E.A."/>
            <person name="Beeman R.W."/>
            <person name="Lorenzen M."/>
            <person name="Tomoyasu Y."/>
            <person name="Miller S.C."/>
            <person name="Grossmann D."/>
            <person name="Bucher G."/>
        </authorList>
    </citation>
    <scope>NUCLEOTIDE SEQUENCE [LARGE SCALE GENOMIC DNA]</scope>
    <source>
        <strain evidence="9 10">Georgia GA2</strain>
    </source>
</reference>
<evidence type="ECO:0000256" key="8">
    <source>
        <dbReference type="ARBA" id="ARBA00040444"/>
    </source>
</evidence>
<evidence type="ECO:0000313" key="9">
    <source>
        <dbReference type="EMBL" id="KXZ75751.1"/>
    </source>
</evidence>
<gene>
    <name evidence="9" type="primary">AUGUSTUS-3.0.2_31089</name>
    <name evidence="9" type="ORF">TcasGA2_TC031089</name>
</gene>
<sequence>MNDNFISELESAAAIIMAPPNLVSNEQRHNAEAIFLNFRKCKTPFVMCREILDKCQVHYVLFEAAETIKSALIREWSFLSDSDKYSLRQYLMHYISTKQVPSFVRDRIIQVIAIMVKRASVDDGGRERGTILQEVESIILNAEPEKKILGFNIIANLMQEYASTVKSTDVGLPWEVHFKAKKQFESTDLKRIFQFCVQLLSEVVKNDPPYPDNVLELTRHILKVTESVLTWGYMSPLFPKRLIGIYESVYEADHAPSLKLSDNWSEIILSPQLLPLMFQIFWKVREYDGLSHHALTCLVQLASLNGGVLSSDAVRLEYLKSYMVNFTNLVSSVTIKNKESLGISNIVKKLILFFIGDIQKLTSQLQDSYLDELTRLTCSFCKGAALEDMSSDEEKYYNDSFDNMMEAWTNILQEYGVNSNGSIQECAVQIFNTYIQYHLGPPDGARQNHDVHEIEDNEDIDRISFKDQLQTIGMFGRIVPGHALPIIYKLLEVNTEKLKISLQLMESRAMNMNESSNLDNLFEDIHWVILIAGHILCMDSDGETPMIPSEMMQYSIEQLRQNNSTLESSLTVLASAHQITNVPTDVDRCDHIIRIVSDVLKLCVVENSAAEAKLGHFMSPEVSSTIMWFLKRWCLSYLLPVENYYQEISPVLIGAVGKDTEGAIFVVNFILDKIYSNICHFNSEPILLRDTVDLLTALVCIKQKQSLCIVKSKSLWNLITLQEKLTPGRLPSTIHRELFKSFILAGMALRDMQELNGYFDQILRPLHTRFDRFINQEDNFRANYHKEEVQKEIIDILESFIGIAKGSHMSTVQILFQFLAPRLAELPKILTFYNNYQVIVQLILELFGQCAKNMLCYLCQLDSKKLYESTLATVQAYAKCNGNKFSGETLAEENSFQDLALILDLLTFILSKDCIDLCPNDEEVVTVTASDVSLFGLNFIMPLMTLDLLKYPSLCSQYYRLLVLINDIYPEKICNLPPTLFQQLLSSIELGLTQFSSDIAQACLDFIQGMTWYFFRNSLQQNPFCQAMKPFLKMLLDLTLSHQINSDLMSSASTCIYALICCYEEEYTILVDGLIKSQADPLIADRLAAAFHNLTLNVAMIGGRQPKLKFRDNFDKFIANVQGFLLVK</sequence>
<dbReference type="KEGG" id="tca:655404"/>
<evidence type="ECO:0000256" key="7">
    <source>
        <dbReference type="ARBA" id="ARBA00023242"/>
    </source>
</evidence>
<evidence type="ECO:0000256" key="6">
    <source>
        <dbReference type="ARBA" id="ARBA00022927"/>
    </source>
</evidence>
<keyword evidence="10" id="KW-1185">Reference proteome</keyword>
<dbReference type="GO" id="GO:0005049">
    <property type="term" value="F:nuclear export signal receptor activity"/>
    <property type="evidence" value="ECO:0000318"/>
    <property type="project" value="GO_Central"/>
</dbReference>
<dbReference type="GO" id="GO:0006611">
    <property type="term" value="P:protein export from nucleus"/>
    <property type="evidence" value="ECO:0000318"/>
    <property type="project" value="GO_Central"/>
</dbReference>
<organism evidence="9 10">
    <name type="scientific">Tribolium castaneum</name>
    <name type="common">Red flour beetle</name>
    <dbReference type="NCBI Taxonomy" id="7070"/>
    <lineage>
        <taxon>Eukaryota</taxon>
        <taxon>Metazoa</taxon>
        <taxon>Ecdysozoa</taxon>
        <taxon>Arthropoda</taxon>
        <taxon>Hexapoda</taxon>
        <taxon>Insecta</taxon>
        <taxon>Pterygota</taxon>
        <taxon>Neoptera</taxon>
        <taxon>Endopterygota</taxon>
        <taxon>Coleoptera</taxon>
        <taxon>Polyphaga</taxon>
        <taxon>Cucujiformia</taxon>
        <taxon>Tenebrionidae</taxon>
        <taxon>Tenebrionidae incertae sedis</taxon>
        <taxon>Tribolium</taxon>
    </lineage>
</organism>
<dbReference type="InParanoid" id="A0A139W8Z2"/>
<dbReference type="InterPro" id="IPR011989">
    <property type="entry name" value="ARM-like"/>
</dbReference>
<dbReference type="EMBL" id="KQ972864">
    <property type="protein sequence ID" value="KXZ75751.1"/>
    <property type="molecule type" value="Genomic_DNA"/>
</dbReference>
<dbReference type="Proteomes" id="UP000007266">
    <property type="component" value="Unassembled WGS sequence"/>
</dbReference>
<dbReference type="GO" id="GO:0005737">
    <property type="term" value="C:cytoplasm"/>
    <property type="evidence" value="ECO:0000318"/>
    <property type="project" value="GO_Central"/>
</dbReference>